<sequence length="293" mass="33234">MFKIFNNSSGRIRYCAPIKVHEIIFIWLLVMFGWSAIFENFGGDIDYFIYLKWAAISTTMIVLSKHFVKREGRNFAQLLGRGFSRRALVEMIAVTIACVCLGIGCWAVLVLLSAQIDMDWAFRYWHFAVSSDFNRGNWTLNLIVINAITTSILGPIVEEIVFRGFVLRRLQEKHSVGIAITISSLIFGFFHLNNNFFGSSLHGVIYALVAIKFSSLYAPIFVHVGYNAIIFFMEKYYGFFLTAERTRIGSIDYWLPELALLAIGMTALVCYSKMCLRSQYTASLSLVSHGGVI</sequence>
<dbReference type="InterPro" id="IPR003675">
    <property type="entry name" value="Rce1/LyrA-like_dom"/>
</dbReference>
<keyword evidence="3" id="KW-0482">Metalloprotease</keyword>
<feature type="transmembrane region" description="Helical" evidence="1">
    <location>
        <begin position="20"/>
        <end position="38"/>
    </location>
</feature>
<name>A0AA48WIB9_9BURK</name>
<organism evidence="3 4">
    <name type="scientific">Massilia antarctica</name>
    <dbReference type="NCBI Taxonomy" id="2765360"/>
    <lineage>
        <taxon>Bacteria</taxon>
        <taxon>Pseudomonadati</taxon>
        <taxon>Pseudomonadota</taxon>
        <taxon>Betaproteobacteria</taxon>
        <taxon>Burkholderiales</taxon>
        <taxon>Oxalobacteraceae</taxon>
        <taxon>Telluria group</taxon>
        <taxon>Massilia</taxon>
    </lineage>
</organism>
<keyword evidence="4" id="KW-1185">Reference proteome</keyword>
<dbReference type="EMBL" id="CP065053">
    <property type="protein sequence ID" value="QPI52536.1"/>
    <property type="molecule type" value="Genomic_DNA"/>
</dbReference>
<keyword evidence="1" id="KW-0812">Transmembrane</keyword>
<evidence type="ECO:0000256" key="1">
    <source>
        <dbReference type="SAM" id="Phobius"/>
    </source>
</evidence>
<keyword evidence="1" id="KW-1133">Transmembrane helix</keyword>
<keyword evidence="3" id="KW-0378">Hydrolase</keyword>
<reference evidence="3 4" key="1">
    <citation type="submission" date="2020-11" db="EMBL/GenBank/DDBJ databases">
        <authorList>
            <person name="Sun Q."/>
        </authorList>
    </citation>
    <scope>NUCLEOTIDE SEQUENCE [LARGE SCALE GENOMIC DNA]</scope>
    <source>
        <strain evidence="3 4">P8398</strain>
    </source>
</reference>
<feature type="transmembrane region" description="Helical" evidence="1">
    <location>
        <begin position="204"/>
        <end position="232"/>
    </location>
</feature>
<keyword evidence="3" id="KW-0645">Protease</keyword>
<dbReference type="RefSeq" id="WP_206091968.1">
    <property type="nucleotide sequence ID" value="NZ_CP065053.1"/>
</dbReference>
<dbReference type="InterPro" id="IPR052710">
    <property type="entry name" value="CAAX_protease"/>
</dbReference>
<dbReference type="PANTHER" id="PTHR36435:SF1">
    <property type="entry name" value="CAAX AMINO TERMINAL PROTEASE FAMILY PROTEIN"/>
    <property type="match status" value="1"/>
</dbReference>
<feature type="transmembrane region" description="Helical" evidence="1">
    <location>
        <begin position="174"/>
        <end position="192"/>
    </location>
</feature>
<feature type="transmembrane region" description="Helical" evidence="1">
    <location>
        <begin position="50"/>
        <end position="68"/>
    </location>
</feature>
<feature type="domain" description="CAAX prenyl protease 2/Lysostaphin resistance protein A-like" evidence="2">
    <location>
        <begin position="143"/>
        <end position="229"/>
    </location>
</feature>
<evidence type="ECO:0000313" key="4">
    <source>
        <dbReference type="Proteomes" id="UP000662888"/>
    </source>
</evidence>
<dbReference type="Proteomes" id="UP000662888">
    <property type="component" value="Chromosome"/>
</dbReference>
<accession>A0AA48WIB9</accession>
<evidence type="ECO:0000259" key="2">
    <source>
        <dbReference type="Pfam" id="PF02517"/>
    </source>
</evidence>
<dbReference type="Pfam" id="PF02517">
    <property type="entry name" value="Rce1-like"/>
    <property type="match status" value="1"/>
</dbReference>
<proteinExistence type="predicted"/>
<feature type="transmembrane region" description="Helical" evidence="1">
    <location>
        <begin position="88"/>
        <end position="116"/>
    </location>
</feature>
<feature type="transmembrane region" description="Helical" evidence="1">
    <location>
        <begin position="136"/>
        <end position="162"/>
    </location>
</feature>
<dbReference type="GO" id="GO:0008237">
    <property type="term" value="F:metallopeptidase activity"/>
    <property type="evidence" value="ECO:0007669"/>
    <property type="project" value="UniProtKB-KW"/>
</dbReference>
<evidence type="ECO:0000313" key="3">
    <source>
        <dbReference type="EMBL" id="QPI52536.1"/>
    </source>
</evidence>
<dbReference type="PANTHER" id="PTHR36435">
    <property type="entry name" value="SLR1288 PROTEIN"/>
    <property type="match status" value="1"/>
</dbReference>
<protein>
    <submittedName>
        <fullName evidence="3">CPBP family intramembrane metalloprotease</fullName>
    </submittedName>
</protein>
<gene>
    <name evidence="3" type="ORF">IV454_14210</name>
</gene>
<keyword evidence="1" id="KW-0472">Membrane</keyword>